<name>A0A2V0PGQ8_9CHLO</name>
<keyword evidence="10" id="KW-1185">Reference proteome</keyword>
<dbReference type="GO" id="GO:0015031">
    <property type="term" value="P:protein transport"/>
    <property type="evidence" value="ECO:0007669"/>
    <property type="project" value="UniProtKB-KW"/>
</dbReference>
<dbReference type="Proteomes" id="UP000247498">
    <property type="component" value="Unassembled WGS sequence"/>
</dbReference>
<proteinExistence type="inferred from homology"/>
<evidence type="ECO:0000256" key="2">
    <source>
        <dbReference type="ARBA" id="ARBA00006190"/>
    </source>
</evidence>
<dbReference type="FunCoup" id="A0A2V0PGQ8">
    <property type="interactions" value="1886"/>
</dbReference>
<dbReference type="Gene3D" id="1.10.287.1060">
    <property type="entry name" value="ESAT-6-like"/>
    <property type="match status" value="1"/>
</dbReference>
<evidence type="ECO:0000256" key="5">
    <source>
        <dbReference type="ARBA" id="ARBA00022927"/>
    </source>
</evidence>
<dbReference type="PANTHER" id="PTHR22761">
    <property type="entry name" value="CHARGED MULTIVESICULAR BODY PROTEIN"/>
    <property type="match status" value="1"/>
</dbReference>
<comment type="subcellular location">
    <subcellularLocation>
        <location evidence="1">Endosome membrane</location>
    </subcellularLocation>
</comment>
<evidence type="ECO:0000256" key="7">
    <source>
        <dbReference type="SAM" id="Coils"/>
    </source>
</evidence>
<dbReference type="STRING" id="307507.A0A2V0PGQ8"/>
<evidence type="ECO:0000256" key="6">
    <source>
        <dbReference type="ARBA" id="ARBA00023136"/>
    </source>
</evidence>
<evidence type="ECO:0000256" key="4">
    <source>
        <dbReference type="ARBA" id="ARBA00022753"/>
    </source>
</evidence>
<evidence type="ECO:0000256" key="8">
    <source>
        <dbReference type="SAM" id="MobiDB-lite"/>
    </source>
</evidence>
<dbReference type="PANTHER" id="PTHR22761:SF5">
    <property type="entry name" value="CHARGED MULTIVESICULAR BODY PROTEIN 6"/>
    <property type="match status" value="1"/>
</dbReference>
<keyword evidence="5" id="KW-0653">Protein transport</keyword>
<dbReference type="Pfam" id="PF03357">
    <property type="entry name" value="Snf7"/>
    <property type="match status" value="1"/>
</dbReference>
<reference evidence="9 10" key="1">
    <citation type="journal article" date="2018" name="Sci. Rep.">
        <title>Raphidocelis subcapitata (=Pseudokirchneriella subcapitata) provides an insight into genome evolution and environmental adaptations in the Sphaeropleales.</title>
        <authorList>
            <person name="Suzuki S."/>
            <person name="Yamaguchi H."/>
            <person name="Nakajima N."/>
            <person name="Kawachi M."/>
        </authorList>
    </citation>
    <scope>NUCLEOTIDE SEQUENCE [LARGE SCALE GENOMIC DNA]</scope>
    <source>
        <strain evidence="9 10">NIES-35</strain>
    </source>
</reference>
<dbReference type="InParanoid" id="A0A2V0PGQ8"/>
<accession>A0A2V0PGQ8</accession>
<evidence type="ECO:0000256" key="3">
    <source>
        <dbReference type="ARBA" id="ARBA00022448"/>
    </source>
</evidence>
<evidence type="ECO:0000256" key="1">
    <source>
        <dbReference type="ARBA" id="ARBA00004608"/>
    </source>
</evidence>
<dbReference type="EMBL" id="BDRX01000140">
    <property type="protein sequence ID" value="GBF98946.1"/>
    <property type="molecule type" value="Genomic_DNA"/>
</dbReference>
<dbReference type="GO" id="GO:0006900">
    <property type="term" value="P:vesicle budding from membrane"/>
    <property type="evidence" value="ECO:0007669"/>
    <property type="project" value="TreeGrafter"/>
</dbReference>
<evidence type="ECO:0000313" key="9">
    <source>
        <dbReference type="EMBL" id="GBF98946.1"/>
    </source>
</evidence>
<dbReference type="InterPro" id="IPR005024">
    <property type="entry name" value="Snf7_fam"/>
</dbReference>
<comment type="caution">
    <text evidence="9">The sequence shown here is derived from an EMBL/GenBank/DDBJ whole genome shotgun (WGS) entry which is preliminary data.</text>
</comment>
<dbReference type="GO" id="GO:0000815">
    <property type="term" value="C:ESCRT III complex"/>
    <property type="evidence" value="ECO:0007669"/>
    <property type="project" value="TreeGrafter"/>
</dbReference>
<gene>
    <name evidence="9" type="ORF">Rsub_12592</name>
</gene>
<comment type="similarity">
    <text evidence="2">Belongs to the SNF7 family.</text>
</comment>
<evidence type="ECO:0000313" key="10">
    <source>
        <dbReference type="Proteomes" id="UP000247498"/>
    </source>
</evidence>
<keyword evidence="3" id="KW-0813">Transport</keyword>
<feature type="region of interest" description="Disordered" evidence="8">
    <location>
        <begin position="153"/>
        <end position="209"/>
    </location>
</feature>
<feature type="compositionally biased region" description="Low complexity" evidence="8">
    <location>
        <begin position="153"/>
        <end position="164"/>
    </location>
</feature>
<dbReference type="OrthoDB" id="441172at2759"/>
<keyword evidence="7" id="KW-0175">Coiled coil</keyword>
<sequence length="209" mass="21845">MGNLFAHHAKPGAITDADRAVLSLKAQRRKLEEQARLLERRMDHQVTVARQLVAANKKDRALLALQRKTLAQRQLEALAGHLLNVEDLLSGMELTKQQARIFSALQDGAAALKKAQSEERVHGALSAQLAPADEAAAAEELAELEAEFEGAEAAAAAAALPAAPARRHEPAAAGAAAAGAAAAGEEEEGAEREEGPEAGRAREPALVAA</sequence>
<protein>
    <submittedName>
        <fullName evidence="9">Uncharacterized protein</fullName>
    </submittedName>
</protein>
<feature type="coiled-coil region" evidence="7">
    <location>
        <begin position="14"/>
        <end position="41"/>
    </location>
</feature>
<dbReference type="GO" id="GO:0032511">
    <property type="term" value="P:late endosome to vacuole transport via multivesicular body sorting pathway"/>
    <property type="evidence" value="ECO:0007669"/>
    <property type="project" value="TreeGrafter"/>
</dbReference>
<organism evidence="9 10">
    <name type="scientific">Raphidocelis subcapitata</name>
    <dbReference type="NCBI Taxonomy" id="307507"/>
    <lineage>
        <taxon>Eukaryota</taxon>
        <taxon>Viridiplantae</taxon>
        <taxon>Chlorophyta</taxon>
        <taxon>core chlorophytes</taxon>
        <taxon>Chlorophyceae</taxon>
        <taxon>CS clade</taxon>
        <taxon>Sphaeropleales</taxon>
        <taxon>Selenastraceae</taxon>
        <taxon>Raphidocelis</taxon>
    </lineage>
</organism>
<dbReference type="AlphaFoldDB" id="A0A2V0PGQ8"/>
<feature type="compositionally biased region" description="Low complexity" evidence="8">
    <location>
        <begin position="171"/>
        <end position="183"/>
    </location>
</feature>
<keyword evidence="4" id="KW-0967">Endosome</keyword>
<feature type="compositionally biased region" description="Basic and acidic residues" evidence="8">
    <location>
        <begin position="192"/>
        <end position="203"/>
    </location>
</feature>
<keyword evidence="6" id="KW-0472">Membrane</keyword>
<dbReference type="GO" id="GO:0005771">
    <property type="term" value="C:multivesicular body"/>
    <property type="evidence" value="ECO:0007669"/>
    <property type="project" value="TreeGrafter"/>
</dbReference>